<dbReference type="InterPro" id="IPR035906">
    <property type="entry name" value="MetI-like_sf"/>
</dbReference>
<dbReference type="SUPFAM" id="SSF161098">
    <property type="entry name" value="MetI-like"/>
    <property type="match status" value="1"/>
</dbReference>
<evidence type="ECO:0000256" key="3">
    <source>
        <dbReference type="ARBA" id="ARBA00022475"/>
    </source>
</evidence>
<keyword evidence="5 7" id="KW-1133">Transmembrane helix</keyword>
<evidence type="ECO:0000313" key="11">
    <source>
        <dbReference type="Proteomes" id="UP000611640"/>
    </source>
</evidence>
<keyword evidence="11" id="KW-1185">Reference proteome</keyword>
<keyword evidence="6 7" id="KW-0472">Membrane</keyword>
<keyword evidence="4 7" id="KW-0812">Transmembrane</keyword>
<feature type="transmembrane region" description="Helical" evidence="7">
    <location>
        <begin position="55"/>
        <end position="77"/>
    </location>
</feature>
<accession>A0A7R7DL62</accession>
<feature type="transmembrane region" description="Helical" evidence="7">
    <location>
        <begin position="282"/>
        <end position="303"/>
    </location>
</feature>
<name>A0A7R7DL62_9ACTN</name>
<dbReference type="PANTHER" id="PTHR43386">
    <property type="entry name" value="OLIGOPEPTIDE TRANSPORT SYSTEM PERMEASE PROTEIN APPC"/>
    <property type="match status" value="1"/>
</dbReference>
<evidence type="ECO:0000256" key="5">
    <source>
        <dbReference type="ARBA" id="ARBA00022989"/>
    </source>
</evidence>
<evidence type="ECO:0000256" key="2">
    <source>
        <dbReference type="ARBA" id="ARBA00022448"/>
    </source>
</evidence>
<evidence type="ECO:0000256" key="7">
    <source>
        <dbReference type="RuleBase" id="RU363032"/>
    </source>
</evidence>
<dbReference type="Proteomes" id="UP000611640">
    <property type="component" value="Chromosome"/>
</dbReference>
<dbReference type="KEGG" id="atl:Athai_11450"/>
<organism evidence="10 11">
    <name type="scientific">Actinocatenispora thailandica</name>
    <dbReference type="NCBI Taxonomy" id="227318"/>
    <lineage>
        <taxon>Bacteria</taxon>
        <taxon>Bacillati</taxon>
        <taxon>Actinomycetota</taxon>
        <taxon>Actinomycetes</taxon>
        <taxon>Micromonosporales</taxon>
        <taxon>Micromonosporaceae</taxon>
        <taxon>Actinocatenispora</taxon>
    </lineage>
</organism>
<dbReference type="InterPro" id="IPR025966">
    <property type="entry name" value="OppC_N"/>
</dbReference>
<dbReference type="Gene3D" id="1.10.3720.10">
    <property type="entry name" value="MetI-like"/>
    <property type="match status" value="1"/>
</dbReference>
<feature type="transmembrane region" description="Helical" evidence="7">
    <location>
        <begin position="154"/>
        <end position="174"/>
    </location>
</feature>
<gene>
    <name evidence="10" type="ORF">Athai_11450</name>
</gene>
<feature type="transmembrane region" description="Helical" evidence="7">
    <location>
        <begin position="119"/>
        <end position="142"/>
    </location>
</feature>
<feature type="transmembrane region" description="Helical" evidence="7">
    <location>
        <begin position="236"/>
        <end position="259"/>
    </location>
</feature>
<dbReference type="PROSITE" id="PS50928">
    <property type="entry name" value="ABC_TM1"/>
    <property type="match status" value="1"/>
</dbReference>
<feature type="region of interest" description="Disordered" evidence="8">
    <location>
        <begin position="1"/>
        <end position="25"/>
    </location>
</feature>
<dbReference type="InterPro" id="IPR050366">
    <property type="entry name" value="BP-dependent_transpt_permease"/>
</dbReference>
<dbReference type="RefSeq" id="WP_203960499.1">
    <property type="nucleotide sequence ID" value="NZ_AP023355.1"/>
</dbReference>
<evidence type="ECO:0000256" key="1">
    <source>
        <dbReference type="ARBA" id="ARBA00004651"/>
    </source>
</evidence>
<dbReference type="Pfam" id="PF12911">
    <property type="entry name" value="OppC_N"/>
    <property type="match status" value="1"/>
</dbReference>
<comment type="similarity">
    <text evidence="7">Belongs to the binding-protein-dependent transport system permease family.</text>
</comment>
<protein>
    <submittedName>
        <fullName evidence="10">Peptide ABC transporter permease</fullName>
    </submittedName>
</protein>
<sequence>MTEQSERTVTEPTGTEAPPAVDLTDRRVRRPLARRSWLRRLRGNGPSRPLWRQPLTVVSLAILVGWLLVAALAPLIAPYDPLAQHPATYLPPSGAHPFGTDELGRDILSRVVYGARLSIPLALIIVALALAVGGVLGLIAGYLGRFVDEALMRLTDLVFAFPQIILAMAVSAAFGPSTRNAVLALVIVSWPVYARVIRSAVLTVRGEDYLHAARLLGVGPVRALRRDVLPNSVGPAVVLATLELGNAVLMLAALSFLGLGPRPPAAEWGAMIALGSHDLSKWWVSVFPGLAILTVVLAFNILGDALRDRIDPRYAKGR</sequence>
<evidence type="ECO:0000256" key="6">
    <source>
        <dbReference type="ARBA" id="ARBA00023136"/>
    </source>
</evidence>
<proteinExistence type="inferred from homology"/>
<dbReference type="PANTHER" id="PTHR43386:SF1">
    <property type="entry name" value="D,D-DIPEPTIDE TRANSPORT SYSTEM PERMEASE PROTEIN DDPC-RELATED"/>
    <property type="match status" value="1"/>
</dbReference>
<evidence type="ECO:0000259" key="9">
    <source>
        <dbReference type="PROSITE" id="PS50928"/>
    </source>
</evidence>
<dbReference type="Pfam" id="PF00528">
    <property type="entry name" value="BPD_transp_1"/>
    <property type="match status" value="1"/>
</dbReference>
<dbReference type="AlphaFoldDB" id="A0A7R7DL62"/>
<dbReference type="CDD" id="cd06261">
    <property type="entry name" value="TM_PBP2"/>
    <property type="match status" value="1"/>
</dbReference>
<keyword evidence="3" id="KW-1003">Cell membrane</keyword>
<evidence type="ECO:0000256" key="8">
    <source>
        <dbReference type="SAM" id="MobiDB-lite"/>
    </source>
</evidence>
<reference evidence="10 11" key="1">
    <citation type="submission" date="2020-08" db="EMBL/GenBank/DDBJ databases">
        <title>Whole genome shotgun sequence of Actinocatenispora thailandica NBRC 105041.</title>
        <authorList>
            <person name="Komaki H."/>
            <person name="Tamura T."/>
        </authorList>
    </citation>
    <scope>NUCLEOTIDE SEQUENCE [LARGE SCALE GENOMIC DNA]</scope>
    <source>
        <strain evidence="10 11">NBRC 105041</strain>
    </source>
</reference>
<feature type="domain" description="ABC transmembrane type-1" evidence="9">
    <location>
        <begin position="115"/>
        <end position="303"/>
    </location>
</feature>
<dbReference type="InterPro" id="IPR000515">
    <property type="entry name" value="MetI-like"/>
</dbReference>
<evidence type="ECO:0000313" key="10">
    <source>
        <dbReference type="EMBL" id="BCJ33642.1"/>
    </source>
</evidence>
<comment type="subcellular location">
    <subcellularLocation>
        <location evidence="1 7">Cell membrane</location>
        <topology evidence="1 7">Multi-pass membrane protein</topology>
    </subcellularLocation>
</comment>
<evidence type="ECO:0000256" key="4">
    <source>
        <dbReference type="ARBA" id="ARBA00022692"/>
    </source>
</evidence>
<feature type="transmembrane region" description="Helical" evidence="7">
    <location>
        <begin position="180"/>
        <end position="197"/>
    </location>
</feature>
<keyword evidence="2 7" id="KW-0813">Transport</keyword>
<dbReference type="GO" id="GO:0005886">
    <property type="term" value="C:plasma membrane"/>
    <property type="evidence" value="ECO:0007669"/>
    <property type="project" value="UniProtKB-SubCell"/>
</dbReference>
<dbReference type="GO" id="GO:0055085">
    <property type="term" value="P:transmembrane transport"/>
    <property type="evidence" value="ECO:0007669"/>
    <property type="project" value="InterPro"/>
</dbReference>
<dbReference type="EMBL" id="AP023355">
    <property type="protein sequence ID" value="BCJ33642.1"/>
    <property type="molecule type" value="Genomic_DNA"/>
</dbReference>